<feature type="domain" description="Cation/H(+) antiporter central" evidence="12">
    <location>
        <begin position="538"/>
        <end position="617"/>
    </location>
</feature>
<evidence type="ECO:0000256" key="8">
    <source>
        <dbReference type="ARBA" id="ARBA00023136"/>
    </source>
</evidence>
<dbReference type="Gene3D" id="1.20.1530.20">
    <property type="match status" value="1"/>
</dbReference>
<evidence type="ECO:0000313" key="14">
    <source>
        <dbReference type="EMBL" id="MPA63847.1"/>
    </source>
</evidence>
<dbReference type="GO" id="GO:0006885">
    <property type="term" value="P:regulation of pH"/>
    <property type="evidence" value="ECO:0007669"/>
    <property type="project" value="TreeGrafter"/>
</dbReference>
<evidence type="ECO:0000259" key="11">
    <source>
        <dbReference type="Pfam" id="PF00999"/>
    </source>
</evidence>
<keyword evidence="7" id="KW-0406">Ion transport</keyword>
<feature type="transmembrane region" description="Helical" evidence="10">
    <location>
        <begin position="302"/>
        <end position="321"/>
    </location>
</feature>
<feature type="transmembrane region" description="Helical" evidence="10">
    <location>
        <begin position="404"/>
        <end position="424"/>
    </location>
</feature>
<dbReference type="GO" id="GO:1902600">
    <property type="term" value="P:proton transmembrane transport"/>
    <property type="evidence" value="ECO:0007669"/>
    <property type="project" value="InterPro"/>
</dbReference>
<dbReference type="InterPro" id="IPR057291">
    <property type="entry name" value="CHX17_2nd"/>
</dbReference>
<evidence type="ECO:0000256" key="10">
    <source>
        <dbReference type="SAM" id="Phobius"/>
    </source>
</evidence>
<feature type="transmembrane region" description="Helical" evidence="10">
    <location>
        <begin position="121"/>
        <end position="138"/>
    </location>
</feature>
<evidence type="ECO:0000256" key="5">
    <source>
        <dbReference type="ARBA" id="ARBA00022958"/>
    </source>
</evidence>
<evidence type="ECO:0000259" key="12">
    <source>
        <dbReference type="Pfam" id="PF23256"/>
    </source>
</evidence>
<evidence type="ECO:0000256" key="9">
    <source>
        <dbReference type="ARBA" id="ARBA00038341"/>
    </source>
</evidence>
<comment type="similarity">
    <text evidence="9">Belongs to the monovalent cation:proton antiporter 2 (CPA2) transporter (TC 2.A.37) family. CHX (TC 2.A.37.4) subfamily.</text>
</comment>
<feature type="transmembrane region" description="Helical" evidence="10">
    <location>
        <begin position="30"/>
        <end position="51"/>
    </location>
</feature>
<feature type="transmembrane region" description="Helical" evidence="10">
    <location>
        <begin position="150"/>
        <end position="169"/>
    </location>
</feature>
<dbReference type="PANTHER" id="PTHR32468">
    <property type="entry name" value="CATION/H + ANTIPORTER"/>
    <property type="match status" value="1"/>
</dbReference>
<dbReference type="EMBL" id="GHES01033288">
    <property type="protein sequence ID" value="MPA63847.1"/>
    <property type="molecule type" value="Transcribed_RNA"/>
</dbReference>
<feature type="transmembrane region" description="Helical" evidence="10">
    <location>
        <begin position="341"/>
        <end position="359"/>
    </location>
</feature>
<protein>
    <submittedName>
        <fullName evidence="14">Putative cation/H(+) antiporter 28</fullName>
    </submittedName>
</protein>
<dbReference type="GO" id="GO:0015297">
    <property type="term" value="F:antiporter activity"/>
    <property type="evidence" value="ECO:0007669"/>
    <property type="project" value="InterPro"/>
</dbReference>
<keyword evidence="2" id="KW-0813">Transport</keyword>
<name>A0A5B7B4M0_DAVIN</name>
<feature type="transmembrane region" description="Helical" evidence="10">
    <location>
        <begin position="181"/>
        <end position="204"/>
    </location>
</feature>
<keyword evidence="4 10" id="KW-0812">Transmembrane</keyword>
<feature type="domain" description="Cation/H(+) antiporter C-terminal" evidence="13">
    <location>
        <begin position="622"/>
        <end position="786"/>
    </location>
</feature>
<evidence type="ECO:0000256" key="7">
    <source>
        <dbReference type="ARBA" id="ARBA00023065"/>
    </source>
</evidence>
<dbReference type="Pfam" id="PF23256">
    <property type="entry name" value="CHX17_2nd"/>
    <property type="match status" value="1"/>
</dbReference>
<dbReference type="InterPro" id="IPR038770">
    <property type="entry name" value="Na+/solute_symporter_sf"/>
</dbReference>
<evidence type="ECO:0000256" key="6">
    <source>
        <dbReference type="ARBA" id="ARBA00022989"/>
    </source>
</evidence>
<accession>A0A5B7B4M0</accession>
<evidence type="ECO:0000256" key="2">
    <source>
        <dbReference type="ARBA" id="ARBA00022448"/>
    </source>
</evidence>
<evidence type="ECO:0000259" key="13">
    <source>
        <dbReference type="Pfam" id="PF23259"/>
    </source>
</evidence>
<organism evidence="14">
    <name type="scientific">Davidia involucrata</name>
    <name type="common">Dove tree</name>
    <dbReference type="NCBI Taxonomy" id="16924"/>
    <lineage>
        <taxon>Eukaryota</taxon>
        <taxon>Viridiplantae</taxon>
        <taxon>Streptophyta</taxon>
        <taxon>Embryophyta</taxon>
        <taxon>Tracheophyta</taxon>
        <taxon>Spermatophyta</taxon>
        <taxon>Magnoliopsida</taxon>
        <taxon>eudicotyledons</taxon>
        <taxon>Gunneridae</taxon>
        <taxon>Pentapetalae</taxon>
        <taxon>asterids</taxon>
        <taxon>Cornales</taxon>
        <taxon>Nyssaceae</taxon>
        <taxon>Davidia</taxon>
    </lineage>
</organism>
<feature type="transmembrane region" description="Helical" evidence="10">
    <location>
        <begin position="263"/>
        <end position="290"/>
    </location>
</feature>
<keyword evidence="3" id="KW-0633">Potassium transport</keyword>
<dbReference type="GO" id="GO:0016020">
    <property type="term" value="C:membrane"/>
    <property type="evidence" value="ECO:0007669"/>
    <property type="project" value="UniProtKB-SubCell"/>
</dbReference>
<dbReference type="GO" id="GO:0006813">
    <property type="term" value="P:potassium ion transport"/>
    <property type="evidence" value="ECO:0007669"/>
    <property type="project" value="UniProtKB-KW"/>
</dbReference>
<dbReference type="InterPro" id="IPR006153">
    <property type="entry name" value="Cation/H_exchanger_TM"/>
</dbReference>
<dbReference type="Pfam" id="PF00999">
    <property type="entry name" value="Na_H_Exchanger"/>
    <property type="match status" value="1"/>
</dbReference>
<dbReference type="Pfam" id="PF23259">
    <property type="entry name" value="CHX17_C"/>
    <property type="match status" value="1"/>
</dbReference>
<dbReference type="InterPro" id="IPR050794">
    <property type="entry name" value="CPA2_transporter"/>
</dbReference>
<evidence type="ECO:0000256" key="1">
    <source>
        <dbReference type="ARBA" id="ARBA00004141"/>
    </source>
</evidence>
<evidence type="ECO:0000256" key="4">
    <source>
        <dbReference type="ARBA" id="ARBA00022692"/>
    </source>
</evidence>
<keyword evidence="8 10" id="KW-0472">Membrane</keyword>
<feature type="transmembrane region" description="Helical" evidence="10">
    <location>
        <begin position="225"/>
        <end position="243"/>
    </location>
</feature>
<evidence type="ECO:0000256" key="3">
    <source>
        <dbReference type="ARBA" id="ARBA00022538"/>
    </source>
</evidence>
<keyword evidence="5" id="KW-0630">Potassium</keyword>
<dbReference type="PANTHER" id="PTHR32468:SF145">
    <property type="entry name" value="CATION_H(+) ANTIPORTER 28"/>
    <property type="match status" value="1"/>
</dbReference>
<dbReference type="AlphaFoldDB" id="A0A5B7B4M0"/>
<comment type="subcellular location">
    <subcellularLocation>
        <location evidence="1">Membrane</location>
        <topology evidence="1">Multi-pass membrane protein</topology>
    </subcellularLocation>
</comment>
<keyword evidence="6 10" id="KW-1133">Transmembrane helix</keyword>
<dbReference type="InterPro" id="IPR057290">
    <property type="entry name" value="CHX17_C"/>
</dbReference>
<dbReference type="GO" id="GO:0012505">
    <property type="term" value="C:endomembrane system"/>
    <property type="evidence" value="ECO:0007669"/>
    <property type="project" value="TreeGrafter"/>
</dbReference>
<proteinExistence type="inferred from homology"/>
<gene>
    <name evidence="14" type="ORF">Din_033288</name>
</gene>
<reference evidence="14" key="1">
    <citation type="submission" date="2019-08" db="EMBL/GenBank/DDBJ databases">
        <title>Reference gene set and small RNA set construction with multiple tissues from Davidia involucrata Baill.</title>
        <authorList>
            <person name="Yang H."/>
            <person name="Zhou C."/>
            <person name="Li G."/>
            <person name="Wang J."/>
            <person name="Gao P."/>
            <person name="Wang M."/>
            <person name="Wang R."/>
            <person name="Zhao Y."/>
        </authorList>
    </citation>
    <scope>NUCLEOTIDE SEQUENCE</scope>
    <source>
        <tissue evidence="14">Mixed with DoveR01_LX</tissue>
    </source>
</reference>
<feature type="domain" description="Cation/H+ exchanger transmembrane" evidence="11">
    <location>
        <begin position="42"/>
        <end position="421"/>
    </location>
</feature>
<sequence length="801" mass="87872">MGLLGNSTGLINLSPDLRCRILITTNVTNIALYMLAFFFMVFLCNCLHALLRPLSQPRIISEAIVGLFLGNLLHQRSPEVRKSLNYIADVGMICHMFVLGLEMDPNILIQPPSRDSKVLSYAGMLSTLILSILVTPLLSIPNVSSLKFNLSLSVILFGTASPLLTRLITDLKIGKSDIGRFVVSAGIQSDLVSTVLLSLGYISFDPMNGFNTRDSREILTMISTLVIETIFAAKLSPIFMNWVNNENPEGKPMKGSHLVLSTAYVVLVCSCSPMISGFSSMLSAFLAGIFMPREGRISKMMISRVNYFLSSIFYPLFFLWVGAESKLGNFGAGHIRTWARLFFLFVVATVGKVVGTVVSGGVQGFHWPESVAIGLLLSIKGHFHVYLALVAANNEIITLSTSMAMIFATILTIIYTPLVVANIIERARKRSPTQQMALQWLPPTDELRILLCIHGPQNVPSAINLMEISRGPVEPGIMVYVTEMIELTDRIAATLARDQGMDALTVTDRAVIEMREEITKTVQAYLDDDDYGGQGIILGRMLALATMNNMHQDVCILAENLQVSLIILPFHKDQLADGGLKAGHTGFRHVNRKVLRHAPCSVGILVDRGLGLINRISRSSVSLNAAVIFIGGKDDREALAYAGGRLARHPGVKLTVIRFLLDSNEDSVSIKSASRTRANTREQEEEMKLDDEYFAEFYGKHVTAGNLAYMEKYLVNSGETFSTLKSLEGQYSLFIVGRGGRVNSVLTVGMSDWEECPELGPIGDILSNSEFSVTGTASVLIIQQHSLKGELDGLDDEFSIM</sequence>
<feature type="transmembrane region" description="Helical" evidence="10">
    <location>
        <begin position="371"/>
        <end position="392"/>
    </location>
</feature>